<organism evidence="3">
    <name type="scientific">Tribolium castaneum</name>
    <name type="common">Red flour beetle</name>
    <dbReference type="NCBI Taxonomy" id="7070"/>
    <lineage>
        <taxon>Eukaryota</taxon>
        <taxon>Metazoa</taxon>
        <taxon>Ecdysozoa</taxon>
        <taxon>Arthropoda</taxon>
        <taxon>Hexapoda</taxon>
        <taxon>Insecta</taxon>
        <taxon>Pterygota</taxon>
        <taxon>Neoptera</taxon>
        <taxon>Endopterygota</taxon>
        <taxon>Coleoptera</taxon>
        <taxon>Polyphaga</taxon>
        <taxon>Cucujiformia</taxon>
        <taxon>Tenebrionidae</taxon>
        <taxon>Tenebrionidae incertae sedis</taxon>
        <taxon>Tribolium</taxon>
    </lineage>
</organism>
<dbReference type="InterPro" id="IPR036875">
    <property type="entry name" value="Znf_CCHC_sf"/>
</dbReference>
<sequence length="674" mass="77243">MGETNFKINLREGLASQESLLDSAAAEPSCSTDYGGSKVVSDTQSKKKEKETKTQKEIGLTFVKMFRSPIDSNRIRRGSDSEILVKTNTPQTEEKKRKVMDDNTPETSITEYANPRLNDTIDLMFDEANQKSVKQRKIQRSFSIGEYYNPNEISKTDLRNRMKKIIRELGQEAKKLNTKAKDNNTTKTQLRDQALTVCSLVSQIANWEMLNCLTTEETTNKPPVSPIKSTEVLQKAWKEEENNKDVLKTIIEENWSSIHHKTEIINSTEKIGNDMLILVGNAQNKDLIKRVCKHSDLIDTVLKSDIIERKKLVYNITSDYMFEDKNTEKESNTKINYILGTTQDNCELDTMYLGLEKVLSIHEDRKRQDLTIVETDTNFKYLQKIIEYLIRHNPNIQNVKILKKAESWKTMLLKPTKQSKETIDIRIKETTTYHKVVREMKKEIDPVKYGVRILDVFEPVKQLIRIKYYANDIEKKKSFLEKVEQICNQSAVSIITKTASKEIFLKDIPRDCIAEDITEAINKTANSQSKEIDVFVSPDKGKGSKFAVATVPAQIANTILEHKRIRIGWDWCRIEERIRLPRCFGCMEFGHTASNCKTSSSKDKEKLLPRCLNCGADEHTAKTCKNKTKCYSCGTEGHRPSSMSCPNYKKVVNELKAKNKGQVKENNISSKTNV</sequence>
<evidence type="ECO:0000313" key="3">
    <source>
        <dbReference type="EMBL" id="BAK38645.1"/>
    </source>
</evidence>
<dbReference type="SMART" id="SM00343">
    <property type="entry name" value="ZnF_C2HC"/>
    <property type="match status" value="3"/>
</dbReference>
<dbReference type="GO" id="GO:0003676">
    <property type="term" value="F:nucleic acid binding"/>
    <property type="evidence" value="ECO:0007669"/>
    <property type="project" value="InterPro"/>
</dbReference>
<proteinExistence type="predicted"/>
<feature type="compositionally biased region" description="Basic and acidic residues" evidence="1">
    <location>
        <begin position="44"/>
        <end position="54"/>
    </location>
</feature>
<protein>
    <submittedName>
        <fullName evidence="3">SARTTc5 ORF1 protein</fullName>
    </submittedName>
</protein>
<name>F7IYV4_TRICA</name>
<dbReference type="OrthoDB" id="6782564at2759"/>
<dbReference type="EMBL" id="AB593325">
    <property type="protein sequence ID" value="BAK38645.1"/>
    <property type="molecule type" value="Genomic_DNA"/>
</dbReference>
<dbReference type="GO" id="GO:0008270">
    <property type="term" value="F:zinc ion binding"/>
    <property type="evidence" value="ECO:0007669"/>
    <property type="project" value="InterPro"/>
</dbReference>
<reference evidence="3" key="1">
    <citation type="submission" date="2010-10" db="EMBL/GenBank/DDBJ databases">
        <title>Coevolution of telomeric repeats and telomeric repeat-specific non-LTR retrotransposons in insects.</title>
        <authorList>
            <person name="Osanai-Futahashi M."/>
            <person name="Fujiwara H."/>
        </authorList>
    </citation>
    <scope>NUCLEOTIDE SEQUENCE</scope>
</reference>
<accession>F7IYV4</accession>
<feature type="domain" description="CCHC-type" evidence="2">
    <location>
        <begin position="629"/>
        <end position="647"/>
    </location>
</feature>
<evidence type="ECO:0000259" key="2">
    <source>
        <dbReference type="SMART" id="SM00343"/>
    </source>
</evidence>
<feature type="region of interest" description="Disordered" evidence="1">
    <location>
        <begin position="21"/>
        <end position="54"/>
    </location>
</feature>
<dbReference type="HOGENOM" id="CLU_429180_0_0_1"/>
<dbReference type="KEGG" id="tca:107399141"/>
<dbReference type="Gene3D" id="4.10.60.10">
    <property type="entry name" value="Zinc finger, CCHC-type"/>
    <property type="match status" value="1"/>
</dbReference>
<feature type="domain" description="CCHC-type" evidence="2">
    <location>
        <begin position="582"/>
        <end position="598"/>
    </location>
</feature>
<dbReference type="InterPro" id="IPR001878">
    <property type="entry name" value="Znf_CCHC"/>
</dbReference>
<feature type="domain" description="CCHC-type" evidence="2">
    <location>
        <begin position="610"/>
        <end position="626"/>
    </location>
</feature>
<dbReference type="SUPFAM" id="SSF57756">
    <property type="entry name" value="Retrovirus zinc finger-like domains"/>
    <property type="match status" value="1"/>
</dbReference>
<dbReference type="PANTHER" id="PTHR23002">
    <property type="entry name" value="ZINC FINGER CCHC DOMAIN CONTAINING PROTEIN"/>
    <property type="match status" value="1"/>
</dbReference>
<dbReference type="InterPro" id="IPR051714">
    <property type="entry name" value="Znf_CCHC_NABP"/>
</dbReference>
<dbReference type="AlphaFoldDB" id="F7IYV4"/>
<evidence type="ECO:0000256" key="1">
    <source>
        <dbReference type="SAM" id="MobiDB-lite"/>
    </source>
</evidence>